<dbReference type="EMBL" id="JQ085817">
    <property type="protein sequence ID" value="AFD03169.1"/>
    <property type="molecule type" value="Genomic_DNA"/>
</dbReference>
<sequence length="421" mass="44184">MTIAQAESLEAGDAGAFDSSDEMLGAAVVYGASLGISRDEALALLRRSMHVAVAPVDVAGPYATVKVAGQPAVAETITDDVEHQPVQVAATPPRRSLGTTHATTAARIGVGSMDTDPVFADITAANTEASTVWSSEFDAEQTGEIPLAPLLAGIHDDEQWEEPSYGLHHTEGLLAGASDDTATTVLAARELDPEFAAAMDTGAGELDAWAGTHGGEVAVADGVQASRIGHLIRTRGARMLGPERAHTWATGVDRWMYEMRETVAGSREWLERSRYGTLVAGVAVGVLLMATMYGVVTLVKGSDTPFPEAKTAATQAVADKSADTAKPKQAPVKARSKLTIDVLNAGAVKGRAAQRATVLDNKGYKVRDVGNSSTLYATPIILYAPNHRREAVRLGKDTGITTLDKLQSLTAGYVNMIVVVK</sequence>
<dbReference type="AlphaFoldDB" id="H9BWJ7"/>
<evidence type="ECO:0000256" key="1">
    <source>
        <dbReference type="SAM" id="Phobius"/>
    </source>
</evidence>
<organism evidence="3">
    <name type="scientific">uncultured bacterium W5-102b</name>
    <dbReference type="NCBI Taxonomy" id="1130996"/>
    <lineage>
        <taxon>Bacteria</taxon>
        <taxon>environmental samples</taxon>
    </lineage>
</organism>
<evidence type="ECO:0000313" key="3">
    <source>
        <dbReference type="EMBL" id="AFD03169.1"/>
    </source>
</evidence>
<reference evidence="3" key="1">
    <citation type="submission" date="2011-11" db="EMBL/GenBank/DDBJ databases">
        <title>Construction and analysis of a metagenome of deep-sea sediment.</title>
        <authorList>
            <person name="Huo Y.-Y."/>
            <person name="Cheng H."/>
            <person name="Wu M."/>
        </authorList>
    </citation>
    <scope>NUCLEOTIDE SEQUENCE</scope>
</reference>
<evidence type="ECO:0000259" key="2">
    <source>
        <dbReference type="Pfam" id="PF13399"/>
    </source>
</evidence>
<dbReference type="Pfam" id="PF13399">
    <property type="entry name" value="LytR_C"/>
    <property type="match status" value="1"/>
</dbReference>
<keyword evidence="1" id="KW-1133">Transmembrane helix</keyword>
<dbReference type="Gene3D" id="3.30.70.2390">
    <property type="match status" value="1"/>
</dbReference>
<dbReference type="InterPro" id="IPR027381">
    <property type="entry name" value="LytR/CpsA/Psr_C"/>
</dbReference>
<feature type="domain" description="LytR/CpsA/Psr regulator C-terminal" evidence="2">
    <location>
        <begin position="338"/>
        <end position="416"/>
    </location>
</feature>
<accession>H9BWJ7</accession>
<proteinExistence type="predicted"/>
<protein>
    <recommendedName>
        <fullName evidence="2">LytR/CpsA/Psr regulator C-terminal domain-containing protein</fullName>
    </recommendedName>
</protein>
<keyword evidence="1" id="KW-0472">Membrane</keyword>
<feature type="transmembrane region" description="Helical" evidence="1">
    <location>
        <begin position="275"/>
        <end position="296"/>
    </location>
</feature>
<name>H9BWJ7_9BACT</name>
<keyword evidence="1" id="KW-0812">Transmembrane</keyword>